<dbReference type="HOGENOM" id="CLU_2861416_0_0_3"/>
<dbReference type="STRING" id="1183438.GKIL_0918"/>
<organism evidence="2 3">
    <name type="scientific">Gloeobacter kilaueensis (strain ATCC BAA-2537 / CCAP 1431/1 / ULC 316 / JS1)</name>
    <dbReference type="NCBI Taxonomy" id="1183438"/>
    <lineage>
        <taxon>Bacteria</taxon>
        <taxon>Bacillati</taxon>
        <taxon>Cyanobacteriota</taxon>
        <taxon>Cyanophyceae</taxon>
        <taxon>Gloeobacterales</taxon>
        <taxon>Gloeobacteraceae</taxon>
        <taxon>Gloeobacter</taxon>
    </lineage>
</organism>
<feature type="transmembrane region" description="Helical" evidence="1">
    <location>
        <begin position="7"/>
        <end position="25"/>
    </location>
</feature>
<accession>U5QHQ6</accession>
<dbReference type="EMBL" id="CP003587">
    <property type="protein sequence ID" value="AGY57164.1"/>
    <property type="molecule type" value="Genomic_DNA"/>
</dbReference>
<dbReference type="PROSITE" id="PS51257">
    <property type="entry name" value="PROKAR_LIPOPROTEIN"/>
    <property type="match status" value="1"/>
</dbReference>
<evidence type="ECO:0000313" key="2">
    <source>
        <dbReference type="EMBL" id="AGY57164.1"/>
    </source>
</evidence>
<dbReference type="RefSeq" id="WP_023172224.1">
    <property type="nucleotide sequence ID" value="NC_022600.1"/>
</dbReference>
<proteinExistence type="predicted"/>
<reference evidence="2 3" key="1">
    <citation type="journal article" date="2013" name="PLoS ONE">
        <title>Cultivation and Complete Genome Sequencing of Gloeobacter kilaueensis sp. nov., from a Lava Cave in Kilauea Caldera, Hawai'i.</title>
        <authorList>
            <person name="Saw J.H."/>
            <person name="Schatz M."/>
            <person name="Brown M.V."/>
            <person name="Kunkel D.D."/>
            <person name="Foster J.S."/>
            <person name="Shick H."/>
            <person name="Christensen S."/>
            <person name="Hou S."/>
            <person name="Wan X."/>
            <person name="Donachie S.P."/>
        </authorList>
    </citation>
    <scope>NUCLEOTIDE SEQUENCE [LARGE SCALE GENOMIC DNA]</scope>
    <source>
        <strain evidence="3">JS</strain>
    </source>
</reference>
<sequence>MIDSSRLALIYLGAIVTILALGAVILSCLRAPVPDQLWNALSVFGGALLLQMPAALRSKDEADK</sequence>
<dbReference type="AlphaFoldDB" id="U5QHQ6"/>
<keyword evidence="1" id="KW-0812">Transmembrane</keyword>
<evidence type="ECO:0000256" key="1">
    <source>
        <dbReference type="SAM" id="Phobius"/>
    </source>
</evidence>
<protein>
    <submittedName>
        <fullName evidence="2">Uncharacterized protein</fullName>
    </submittedName>
</protein>
<keyword evidence="3" id="KW-1185">Reference proteome</keyword>
<name>U5QHQ6_GLOK1</name>
<dbReference type="KEGG" id="glj:GKIL_0918"/>
<evidence type="ECO:0000313" key="3">
    <source>
        <dbReference type="Proteomes" id="UP000017396"/>
    </source>
</evidence>
<dbReference type="Proteomes" id="UP000017396">
    <property type="component" value="Chromosome"/>
</dbReference>
<gene>
    <name evidence="2" type="ORF">GKIL_0918</name>
</gene>
<keyword evidence="1" id="KW-1133">Transmembrane helix</keyword>
<keyword evidence="1" id="KW-0472">Membrane</keyword>